<feature type="compositionally biased region" description="Gly residues" evidence="1">
    <location>
        <begin position="400"/>
        <end position="410"/>
    </location>
</feature>
<feature type="region of interest" description="Disordered" evidence="1">
    <location>
        <begin position="393"/>
        <end position="473"/>
    </location>
</feature>
<feature type="compositionally biased region" description="Low complexity" evidence="1">
    <location>
        <begin position="448"/>
        <end position="463"/>
    </location>
</feature>
<comment type="caution">
    <text evidence="2">The sequence shown here is derived from an EMBL/GenBank/DDBJ whole genome shotgun (WGS) entry which is preliminary data.</text>
</comment>
<dbReference type="EMBL" id="VNIQ01000004">
    <property type="protein sequence ID" value="TYQ03857.1"/>
    <property type="molecule type" value="Genomic_DNA"/>
</dbReference>
<organism evidence="2">
    <name type="scientific">Nocardia globerula</name>
    <dbReference type="NCBI Taxonomy" id="1818"/>
    <lineage>
        <taxon>Bacteria</taxon>
        <taxon>Bacillati</taxon>
        <taxon>Actinomycetota</taxon>
        <taxon>Actinomycetes</taxon>
        <taxon>Mycobacteriales</taxon>
        <taxon>Nocardiaceae</taxon>
        <taxon>Nocardia</taxon>
    </lineage>
</organism>
<protein>
    <submittedName>
        <fullName evidence="2">Spore coat protein CotH</fullName>
    </submittedName>
</protein>
<gene>
    <name evidence="2" type="ORF">FNL38_104226</name>
</gene>
<dbReference type="PANTHER" id="PTHR40050">
    <property type="entry name" value="INNER SPORE COAT PROTEIN H"/>
    <property type="match status" value="1"/>
</dbReference>
<keyword evidence="2" id="KW-0167">Capsid protein</keyword>
<proteinExistence type="predicted"/>
<feature type="compositionally biased region" description="Gly residues" evidence="1">
    <location>
        <begin position="464"/>
        <end position="473"/>
    </location>
</feature>
<dbReference type="InterPro" id="IPR014867">
    <property type="entry name" value="Spore_coat_CotH_CotH2/3/7"/>
</dbReference>
<name>A0A652YP60_NOCGL</name>
<feature type="compositionally biased region" description="Low complexity" evidence="1">
    <location>
        <begin position="426"/>
        <end position="438"/>
    </location>
</feature>
<dbReference type="AlphaFoldDB" id="A0A652YP60"/>
<reference evidence="2" key="1">
    <citation type="submission" date="2019-07" db="EMBL/GenBank/DDBJ databases">
        <title>Genomic Encyclopedia of Type Strains, Phase IV (KMG-IV): sequencing the most valuable type-strain genomes for metagenomic binning, comparative biology and taxonomic classification.</title>
        <authorList>
            <person name="Goeker M."/>
        </authorList>
    </citation>
    <scope>NUCLEOTIDE SEQUENCE</scope>
    <source>
        <strain evidence="2">DSM 44596</strain>
    </source>
</reference>
<keyword evidence="2" id="KW-0946">Virion</keyword>
<evidence type="ECO:0000313" key="2">
    <source>
        <dbReference type="EMBL" id="TYQ03857.1"/>
    </source>
</evidence>
<dbReference type="Pfam" id="PF08757">
    <property type="entry name" value="CotH"/>
    <property type="match status" value="1"/>
</dbReference>
<accession>A0A652YP60</accession>
<sequence>MGENAAPVAPRRRLIHRVPTPLRQHWKLAAAFVAFVAVLAGVFGQTRVRPYITGDATVIASQVTENITGSVDFFDASVEHTFSVEFSESDYDKMIDAYATDGEKEWIEADITIDGTLVTDVGLRLKGNSTLRGLSSTESGGRGMQIPDGVVVPDGAVVPGGAVIPDGAAAPEWGGGGGGMVSLSADDPASLPFLISFDKNVSGRAYQGMTQLSIRPGSPVLNEAMALSLTAESGQPTQRYSYAVYSVNGSETQTRLILEHPDEGYANSLFDSDGVLYKADANSSFTYQGDDQTTYVDQFKQINAEGSQDLQPIISFLKWLDSATDEQFDSELANWVDVDSFARYVATQNLLVNGDDMAGPGKNYYLWYDLESKKISVVAWDLNMALSGNSEAGPHDSISMGGGGMRGGAQQGVATDGAAPQGAMTEGAMPPGRAARGAGQMGAGQMGAGESAAGQEGAEQAPGGAMGGGMGGGMGGNQLKERFLASTAFTETYDTAYRELYEQLFSSGRALGILDDVASSIPLSDGLTEEALAAEVETMRTRLQARTDALADDPVIAG</sequence>
<dbReference type="PANTHER" id="PTHR40050:SF1">
    <property type="entry name" value="INNER SPORE COAT PROTEIN H"/>
    <property type="match status" value="1"/>
</dbReference>
<evidence type="ECO:0000256" key="1">
    <source>
        <dbReference type="SAM" id="MobiDB-lite"/>
    </source>
</evidence>